<dbReference type="Proteomes" id="UP000184188">
    <property type="component" value="Unassembled WGS sequence"/>
</dbReference>
<reference evidence="3" key="1">
    <citation type="journal article" date="2017" name="Genome Biol.">
        <title>Comparative genomics reveals high biological diversity and specific adaptations in the industrially and medically important fungal genus Aspergillus.</title>
        <authorList>
            <person name="de Vries R.P."/>
            <person name="Riley R."/>
            <person name="Wiebenga A."/>
            <person name="Aguilar-Osorio G."/>
            <person name="Amillis S."/>
            <person name="Uchima C.A."/>
            <person name="Anderluh G."/>
            <person name="Asadollahi M."/>
            <person name="Askin M."/>
            <person name="Barry K."/>
            <person name="Battaglia E."/>
            <person name="Bayram O."/>
            <person name="Benocci T."/>
            <person name="Braus-Stromeyer S.A."/>
            <person name="Caldana C."/>
            <person name="Canovas D."/>
            <person name="Cerqueira G.C."/>
            <person name="Chen F."/>
            <person name="Chen W."/>
            <person name="Choi C."/>
            <person name="Clum A."/>
            <person name="Dos Santos R.A."/>
            <person name="Damasio A.R."/>
            <person name="Diallinas G."/>
            <person name="Emri T."/>
            <person name="Fekete E."/>
            <person name="Flipphi M."/>
            <person name="Freyberg S."/>
            <person name="Gallo A."/>
            <person name="Gournas C."/>
            <person name="Habgood R."/>
            <person name="Hainaut M."/>
            <person name="Harispe M.L."/>
            <person name="Henrissat B."/>
            <person name="Hilden K.S."/>
            <person name="Hope R."/>
            <person name="Hossain A."/>
            <person name="Karabika E."/>
            <person name="Karaffa L."/>
            <person name="Karanyi Z."/>
            <person name="Krasevec N."/>
            <person name="Kuo A."/>
            <person name="Kusch H."/>
            <person name="LaButti K."/>
            <person name="Lagendijk E.L."/>
            <person name="Lapidus A."/>
            <person name="Levasseur A."/>
            <person name="Lindquist E."/>
            <person name="Lipzen A."/>
            <person name="Logrieco A.F."/>
            <person name="MacCabe A."/>
            <person name="Maekelae M.R."/>
            <person name="Malavazi I."/>
            <person name="Melin P."/>
            <person name="Meyer V."/>
            <person name="Mielnichuk N."/>
            <person name="Miskei M."/>
            <person name="Molnar A.P."/>
            <person name="Mule G."/>
            <person name="Ngan C.Y."/>
            <person name="Orejas M."/>
            <person name="Orosz E."/>
            <person name="Ouedraogo J.P."/>
            <person name="Overkamp K.M."/>
            <person name="Park H.-S."/>
            <person name="Perrone G."/>
            <person name="Piumi F."/>
            <person name="Punt P.J."/>
            <person name="Ram A.F."/>
            <person name="Ramon A."/>
            <person name="Rauscher S."/>
            <person name="Record E."/>
            <person name="Riano-Pachon D.M."/>
            <person name="Robert V."/>
            <person name="Roehrig J."/>
            <person name="Ruller R."/>
            <person name="Salamov A."/>
            <person name="Salih N.S."/>
            <person name="Samson R.A."/>
            <person name="Sandor E."/>
            <person name="Sanguinetti M."/>
            <person name="Schuetze T."/>
            <person name="Sepcic K."/>
            <person name="Shelest E."/>
            <person name="Sherlock G."/>
            <person name="Sophianopoulou V."/>
            <person name="Squina F.M."/>
            <person name="Sun H."/>
            <person name="Susca A."/>
            <person name="Todd R.B."/>
            <person name="Tsang A."/>
            <person name="Unkles S.E."/>
            <person name="van de Wiele N."/>
            <person name="van Rossen-Uffink D."/>
            <person name="Oliveira J.V."/>
            <person name="Vesth T.C."/>
            <person name="Visser J."/>
            <person name="Yu J.-H."/>
            <person name="Zhou M."/>
            <person name="Andersen M.R."/>
            <person name="Archer D.B."/>
            <person name="Baker S.E."/>
            <person name="Benoit I."/>
            <person name="Brakhage A.A."/>
            <person name="Braus G.H."/>
            <person name="Fischer R."/>
            <person name="Frisvad J.C."/>
            <person name="Goldman G.H."/>
            <person name="Houbraken J."/>
            <person name="Oakley B."/>
            <person name="Pocsi I."/>
            <person name="Scazzocchio C."/>
            <person name="Seiboth B."/>
            <person name="vanKuyk P.A."/>
            <person name="Wortman J."/>
            <person name="Dyer P.S."/>
            <person name="Grigoriev I.V."/>
        </authorList>
    </citation>
    <scope>NUCLEOTIDE SEQUENCE [LARGE SCALE GENOMIC DNA]</scope>
    <source>
        <strain evidence="3">CBS 506.65</strain>
    </source>
</reference>
<proteinExistence type="predicted"/>
<dbReference type="Gene3D" id="3.60.20.40">
    <property type="match status" value="1"/>
</dbReference>
<dbReference type="PRINTS" id="PR01210">
    <property type="entry name" value="GGTRANSPTASE"/>
</dbReference>
<organism evidence="2 3">
    <name type="scientific">Penicilliopsis zonata CBS 506.65</name>
    <dbReference type="NCBI Taxonomy" id="1073090"/>
    <lineage>
        <taxon>Eukaryota</taxon>
        <taxon>Fungi</taxon>
        <taxon>Dikarya</taxon>
        <taxon>Ascomycota</taxon>
        <taxon>Pezizomycotina</taxon>
        <taxon>Eurotiomycetes</taxon>
        <taxon>Eurotiomycetidae</taxon>
        <taxon>Eurotiales</taxon>
        <taxon>Aspergillaceae</taxon>
        <taxon>Penicilliopsis</taxon>
    </lineage>
</organism>
<dbReference type="VEuPathDB" id="FungiDB:ASPZODRAFT_65373"/>
<name>A0A1L9SI72_9EURO</name>
<evidence type="ECO:0000313" key="3">
    <source>
        <dbReference type="Proteomes" id="UP000184188"/>
    </source>
</evidence>
<dbReference type="InterPro" id="IPR052896">
    <property type="entry name" value="GGT-like_enzyme"/>
</dbReference>
<sequence length="576" mass="61788">MDRVFTPFASRRSVVHSLNGIVACTQPLAAVAGQNILRQGGNAADAAVAIAACLNVTEPWSTGIGGDMFCLFYNGKTKKIQALNGSGRAPASITLEEVRRKLNLSETEEGSIPLTSVFAVTTPGAAAGWVDTVEKFGSGKLSLRQILDPAIVLAEKGFPASEISSHYWRANEGFLRKASPNFREMLKEDVAAEEGVRAPLPGEIMRIPTLANTFRRLASHGKKGFYDGPVAEATAQIMHELGGYLTLEDLQYHAAKGSQEGSPISLRFTTASHSVDVWEHAPNGQGIIALMTLGIIQQLQESGQIPPLTETTFPHNSAEYLHLLIESLRIAFADGTWWIADPDHSPTPDLLSSSYLASRANLFDPFHASPIIHHGNRSPALNSCDTVYFAVTDAAGNAISFINSTYHGFGSAIIPPNCGFTIQSRGANFSLTRGHPNVLAPRKRPYHTIIPAMTTHAQDGSLHSVFGVMGAFMQPQGHVQVLLNQLVFGMNPQVALDAPRICVGVGSSSSEATQVYIEEGIAQETIDGLVQRGHNITVLTGWDRDIFGRGQIIRRQGDVHSAGSDGRGDGMAVPVD</sequence>
<keyword evidence="3" id="KW-1185">Reference proteome</keyword>
<evidence type="ECO:0008006" key="4">
    <source>
        <dbReference type="Google" id="ProtNLM"/>
    </source>
</evidence>
<dbReference type="InterPro" id="IPR043137">
    <property type="entry name" value="GGT_ssub_C"/>
</dbReference>
<dbReference type="PANTHER" id="PTHR43881:SF1">
    <property type="entry name" value="GAMMA-GLUTAMYLTRANSPEPTIDASE (AFU_ORTHOLOGUE AFUA_4G13580)"/>
    <property type="match status" value="1"/>
</dbReference>
<dbReference type="PROSITE" id="PS51257">
    <property type="entry name" value="PROKAR_LIPOPROTEIN"/>
    <property type="match status" value="1"/>
</dbReference>
<dbReference type="Gene3D" id="1.10.246.130">
    <property type="match status" value="1"/>
</dbReference>
<evidence type="ECO:0000256" key="1">
    <source>
        <dbReference type="SAM" id="MobiDB-lite"/>
    </source>
</evidence>
<protein>
    <recommendedName>
        <fullName evidence="4">Gamma-glutamyltransferase</fullName>
    </recommendedName>
</protein>
<dbReference type="SUPFAM" id="SSF56235">
    <property type="entry name" value="N-terminal nucleophile aminohydrolases (Ntn hydrolases)"/>
    <property type="match status" value="1"/>
</dbReference>
<accession>A0A1L9SI72</accession>
<dbReference type="PANTHER" id="PTHR43881">
    <property type="entry name" value="GAMMA-GLUTAMYLTRANSPEPTIDASE (AFU_ORTHOLOGUE AFUA_4G13580)"/>
    <property type="match status" value="1"/>
</dbReference>
<dbReference type="OrthoDB" id="2015213at2759"/>
<feature type="region of interest" description="Disordered" evidence="1">
    <location>
        <begin position="557"/>
        <end position="576"/>
    </location>
</feature>
<dbReference type="EMBL" id="KV878341">
    <property type="protein sequence ID" value="OJJ46821.1"/>
    <property type="molecule type" value="Genomic_DNA"/>
</dbReference>
<dbReference type="Pfam" id="PF01019">
    <property type="entry name" value="G_glu_transpept"/>
    <property type="match status" value="1"/>
</dbReference>
<dbReference type="InterPro" id="IPR043138">
    <property type="entry name" value="GGT_lsub"/>
</dbReference>
<dbReference type="GeneID" id="34615764"/>
<gene>
    <name evidence="2" type="ORF">ASPZODRAFT_65373</name>
</gene>
<dbReference type="STRING" id="1073090.A0A1L9SI72"/>
<evidence type="ECO:0000313" key="2">
    <source>
        <dbReference type="EMBL" id="OJJ46821.1"/>
    </source>
</evidence>
<dbReference type="AlphaFoldDB" id="A0A1L9SI72"/>
<dbReference type="InterPro" id="IPR029055">
    <property type="entry name" value="Ntn_hydrolases_N"/>
</dbReference>
<dbReference type="RefSeq" id="XP_022581331.1">
    <property type="nucleotide sequence ID" value="XM_022729300.1"/>
</dbReference>